<protein>
    <submittedName>
        <fullName evidence="2">Uncharacterized protein</fullName>
    </submittedName>
</protein>
<comment type="caution">
    <text evidence="2">The sequence shown here is derived from an EMBL/GenBank/DDBJ whole genome shotgun (WGS) entry which is preliminary data.</text>
</comment>
<evidence type="ECO:0000256" key="1">
    <source>
        <dbReference type="SAM" id="MobiDB-lite"/>
    </source>
</evidence>
<sequence length="322" mass="34734">MAQSMNMRQQWRMVLYGSSFERVFINVCSKAEASIELALAALTVIRASLLSFLLSKVFGDFRLGATGVRRISAQSGGDGYISNESCSKAETKTELALAALILIRASLVLFEQFFGNFRSGSAGSVGITARDGERESRDGGGREERRDGGGAANVRAFYTLGGRGGVVCAPMLHSAPMMTRWRNNGIAEWRAPSSGWRARRAALLRPRGQGDAGRGEGPRTTIAATRRQCTETRWCLLVASASSYPSCVAFWETGESNATTAWAMGNTCLHQEHDPSAYLVPSLNTFSGEFVDADGCTPKIIYLLIFVSGVLCERIRSGICAG</sequence>
<organism evidence="2 3">
    <name type="scientific">Armillaria luteobubalina</name>
    <dbReference type="NCBI Taxonomy" id="153913"/>
    <lineage>
        <taxon>Eukaryota</taxon>
        <taxon>Fungi</taxon>
        <taxon>Dikarya</taxon>
        <taxon>Basidiomycota</taxon>
        <taxon>Agaricomycotina</taxon>
        <taxon>Agaricomycetes</taxon>
        <taxon>Agaricomycetidae</taxon>
        <taxon>Agaricales</taxon>
        <taxon>Marasmiineae</taxon>
        <taxon>Physalacriaceae</taxon>
        <taxon>Armillaria</taxon>
    </lineage>
</organism>
<gene>
    <name evidence="2" type="ORF">EDD18DRAFT_1333331</name>
</gene>
<keyword evidence="3" id="KW-1185">Reference proteome</keyword>
<name>A0AA39Q239_9AGAR</name>
<accession>A0AA39Q239</accession>
<dbReference type="EMBL" id="JAUEPU010000021">
    <property type="protein sequence ID" value="KAK0494394.1"/>
    <property type="molecule type" value="Genomic_DNA"/>
</dbReference>
<evidence type="ECO:0000313" key="2">
    <source>
        <dbReference type="EMBL" id="KAK0494394.1"/>
    </source>
</evidence>
<reference evidence="2" key="1">
    <citation type="submission" date="2023-06" db="EMBL/GenBank/DDBJ databases">
        <authorList>
            <consortium name="Lawrence Berkeley National Laboratory"/>
            <person name="Ahrendt S."/>
            <person name="Sahu N."/>
            <person name="Indic B."/>
            <person name="Wong-Bajracharya J."/>
            <person name="Merenyi Z."/>
            <person name="Ke H.-M."/>
            <person name="Monk M."/>
            <person name="Kocsube S."/>
            <person name="Drula E."/>
            <person name="Lipzen A."/>
            <person name="Balint B."/>
            <person name="Henrissat B."/>
            <person name="Andreopoulos B."/>
            <person name="Martin F.M."/>
            <person name="Harder C.B."/>
            <person name="Rigling D."/>
            <person name="Ford K.L."/>
            <person name="Foster G.D."/>
            <person name="Pangilinan J."/>
            <person name="Papanicolaou A."/>
            <person name="Barry K."/>
            <person name="LaButti K."/>
            <person name="Viragh M."/>
            <person name="Koriabine M."/>
            <person name="Yan M."/>
            <person name="Riley R."/>
            <person name="Champramary S."/>
            <person name="Plett K.L."/>
            <person name="Tsai I.J."/>
            <person name="Slot J."/>
            <person name="Sipos G."/>
            <person name="Plett J."/>
            <person name="Nagy L.G."/>
            <person name="Grigoriev I.V."/>
        </authorList>
    </citation>
    <scope>NUCLEOTIDE SEQUENCE</scope>
    <source>
        <strain evidence="2">HWK02</strain>
    </source>
</reference>
<dbReference type="AlphaFoldDB" id="A0AA39Q239"/>
<feature type="compositionally biased region" description="Basic and acidic residues" evidence="1">
    <location>
        <begin position="130"/>
        <end position="148"/>
    </location>
</feature>
<feature type="region of interest" description="Disordered" evidence="1">
    <location>
        <begin position="125"/>
        <end position="148"/>
    </location>
</feature>
<proteinExistence type="predicted"/>
<evidence type="ECO:0000313" key="3">
    <source>
        <dbReference type="Proteomes" id="UP001175228"/>
    </source>
</evidence>
<dbReference type="Proteomes" id="UP001175228">
    <property type="component" value="Unassembled WGS sequence"/>
</dbReference>